<keyword evidence="3 7" id="KW-0812">Transmembrane</keyword>
<dbReference type="Gene3D" id="1.20.1250.20">
    <property type="entry name" value="MFS general substrate transporter like domains"/>
    <property type="match status" value="2"/>
</dbReference>
<dbReference type="PANTHER" id="PTHR43791:SF3">
    <property type="entry name" value="MAJOR FACILITATOR SUPERFAMILY (MFS) PROFILE DOMAIN-CONTAINING PROTEIN"/>
    <property type="match status" value="1"/>
</dbReference>
<feature type="transmembrane region" description="Helical" evidence="7">
    <location>
        <begin position="304"/>
        <end position="325"/>
    </location>
</feature>
<dbReference type="Pfam" id="PF07690">
    <property type="entry name" value="MFS_1"/>
    <property type="match status" value="1"/>
</dbReference>
<feature type="region of interest" description="Disordered" evidence="6">
    <location>
        <begin position="1"/>
        <end position="25"/>
    </location>
</feature>
<dbReference type="Proteomes" id="UP000827549">
    <property type="component" value="Chromosome 3"/>
</dbReference>
<feature type="compositionally biased region" description="Basic and acidic residues" evidence="6">
    <location>
        <begin position="1"/>
        <end position="12"/>
    </location>
</feature>
<evidence type="ECO:0000313" key="9">
    <source>
        <dbReference type="EMBL" id="WOO80462.1"/>
    </source>
</evidence>
<feature type="domain" description="Major facilitator superfamily (MFS) profile" evidence="8">
    <location>
        <begin position="70"/>
        <end position="490"/>
    </location>
</feature>
<feature type="transmembrane region" description="Helical" evidence="7">
    <location>
        <begin position="234"/>
        <end position="257"/>
    </location>
</feature>
<gene>
    <name evidence="9" type="primary">prlL_2</name>
    <name evidence="9" type="ORF">LOC62_03G003983</name>
</gene>
<dbReference type="AlphaFoldDB" id="A0AAF0Y6W9"/>
<feature type="transmembrane region" description="Helical" evidence="7">
    <location>
        <begin position="367"/>
        <end position="386"/>
    </location>
</feature>
<dbReference type="PROSITE" id="PS50850">
    <property type="entry name" value="MFS"/>
    <property type="match status" value="1"/>
</dbReference>
<evidence type="ECO:0000256" key="6">
    <source>
        <dbReference type="SAM" id="MobiDB-lite"/>
    </source>
</evidence>
<dbReference type="GeneID" id="87807224"/>
<feature type="transmembrane region" description="Helical" evidence="7">
    <location>
        <begin position="431"/>
        <end position="451"/>
    </location>
</feature>
<dbReference type="FunFam" id="1.20.1250.20:FF:000013">
    <property type="entry name" value="MFS general substrate transporter"/>
    <property type="match status" value="1"/>
</dbReference>
<reference evidence="9" key="1">
    <citation type="submission" date="2023-10" db="EMBL/GenBank/DDBJ databases">
        <authorList>
            <person name="Noh H."/>
        </authorList>
    </citation>
    <scope>NUCLEOTIDE SEQUENCE</scope>
    <source>
        <strain evidence="9">DUCC4014</strain>
    </source>
</reference>
<accession>A0AAF0Y6W9</accession>
<keyword evidence="2" id="KW-0813">Transport</keyword>
<evidence type="ECO:0000256" key="1">
    <source>
        <dbReference type="ARBA" id="ARBA00004141"/>
    </source>
</evidence>
<evidence type="ECO:0000256" key="5">
    <source>
        <dbReference type="ARBA" id="ARBA00023136"/>
    </source>
</evidence>
<dbReference type="SUPFAM" id="SSF103473">
    <property type="entry name" value="MFS general substrate transporter"/>
    <property type="match status" value="1"/>
</dbReference>
<dbReference type="GO" id="GO:0016020">
    <property type="term" value="C:membrane"/>
    <property type="evidence" value="ECO:0007669"/>
    <property type="project" value="UniProtKB-SubCell"/>
</dbReference>
<dbReference type="RefSeq" id="XP_062626494.1">
    <property type="nucleotide sequence ID" value="XM_062770510.1"/>
</dbReference>
<feature type="transmembrane region" description="Helical" evidence="7">
    <location>
        <begin position="337"/>
        <end position="355"/>
    </location>
</feature>
<keyword evidence="10" id="KW-1185">Reference proteome</keyword>
<dbReference type="InterPro" id="IPR020846">
    <property type="entry name" value="MFS_dom"/>
</dbReference>
<dbReference type="GO" id="GO:0022857">
    <property type="term" value="F:transmembrane transporter activity"/>
    <property type="evidence" value="ECO:0007669"/>
    <property type="project" value="InterPro"/>
</dbReference>
<evidence type="ECO:0000256" key="3">
    <source>
        <dbReference type="ARBA" id="ARBA00022692"/>
    </source>
</evidence>
<name>A0AAF0Y6W9_9TREE</name>
<dbReference type="EMBL" id="CP086716">
    <property type="protein sequence ID" value="WOO80462.1"/>
    <property type="molecule type" value="Genomic_DNA"/>
</dbReference>
<evidence type="ECO:0000313" key="10">
    <source>
        <dbReference type="Proteomes" id="UP000827549"/>
    </source>
</evidence>
<feature type="transmembrane region" description="Helical" evidence="7">
    <location>
        <begin position="201"/>
        <end position="222"/>
    </location>
</feature>
<sequence>MATHTDPKREEQQIESGGIYPTVSARSDGAYTDKKGGGSDVDVIGTFADIDEGYDPVFVKKTIRKVDLRLIPILSAMYFVSLCDRSNLGQARAANDQAMQRDLKLSEGNNRYGMITLMFFIPYILLEIPSQLGLRRFGARWWLGFACIAWGLVELGMGFVNSWTELMGLRVVLGAFEACLYPGAAYLISTWFPRKQISTRLAFFYTSSMVLSGLGATLSFGISQMHGMHGKSGWRWIFIMYGIITVAVGILAVAFLVDFPDRATFLTEEQKEFIHTRINRDRGDAVADKMTWHKFLQYMADVKLWVFAFMFCTSAMGMYSLAYFLPRILSSIGFSNVLSQLLMAPPYLWLIFPSFSSAWISDRVKNMRAIMIVVNALCVITGTLMYSQLPTHQKAARYVGVFLANGGVNTNVSLSIGWAQASIRAQSKRGFTSALIVAWGGIGGIISSVAFYEKDAPGYPTGVWLTIAMHILVIAFCGGLVLWFKFQNRRADRGTVVLEHAEDFRYQI</sequence>
<comment type="subcellular location">
    <subcellularLocation>
        <location evidence="1">Membrane</location>
        <topology evidence="1">Multi-pass membrane protein</topology>
    </subcellularLocation>
</comment>
<dbReference type="InterPro" id="IPR036259">
    <property type="entry name" value="MFS_trans_sf"/>
</dbReference>
<proteinExistence type="predicted"/>
<feature type="transmembrane region" description="Helical" evidence="7">
    <location>
        <begin position="398"/>
        <end position="419"/>
    </location>
</feature>
<evidence type="ECO:0000256" key="2">
    <source>
        <dbReference type="ARBA" id="ARBA00022448"/>
    </source>
</evidence>
<feature type="transmembrane region" description="Helical" evidence="7">
    <location>
        <begin position="112"/>
        <end position="129"/>
    </location>
</feature>
<keyword evidence="5 7" id="KW-0472">Membrane</keyword>
<feature type="transmembrane region" description="Helical" evidence="7">
    <location>
        <begin position="141"/>
        <end position="160"/>
    </location>
</feature>
<feature type="transmembrane region" description="Helical" evidence="7">
    <location>
        <begin position="166"/>
        <end position="189"/>
    </location>
</feature>
<dbReference type="FunFam" id="1.20.1250.20:FF:000018">
    <property type="entry name" value="MFS transporter permease"/>
    <property type="match status" value="1"/>
</dbReference>
<evidence type="ECO:0000259" key="8">
    <source>
        <dbReference type="PROSITE" id="PS50850"/>
    </source>
</evidence>
<evidence type="ECO:0000256" key="7">
    <source>
        <dbReference type="SAM" id="Phobius"/>
    </source>
</evidence>
<evidence type="ECO:0000256" key="4">
    <source>
        <dbReference type="ARBA" id="ARBA00022989"/>
    </source>
</evidence>
<dbReference type="InterPro" id="IPR011701">
    <property type="entry name" value="MFS"/>
</dbReference>
<feature type="transmembrane region" description="Helical" evidence="7">
    <location>
        <begin position="463"/>
        <end position="484"/>
    </location>
</feature>
<organism evidence="9 10">
    <name type="scientific">Vanrija pseudolonga</name>
    <dbReference type="NCBI Taxonomy" id="143232"/>
    <lineage>
        <taxon>Eukaryota</taxon>
        <taxon>Fungi</taxon>
        <taxon>Dikarya</taxon>
        <taxon>Basidiomycota</taxon>
        <taxon>Agaricomycotina</taxon>
        <taxon>Tremellomycetes</taxon>
        <taxon>Trichosporonales</taxon>
        <taxon>Trichosporonaceae</taxon>
        <taxon>Vanrija</taxon>
    </lineage>
</organism>
<dbReference type="PANTHER" id="PTHR43791">
    <property type="entry name" value="PERMEASE-RELATED"/>
    <property type="match status" value="1"/>
</dbReference>
<keyword evidence="4 7" id="KW-1133">Transmembrane helix</keyword>
<protein>
    <submittedName>
        <fullName evidence="9">MFS transporter prlL</fullName>
    </submittedName>
</protein>